<keyword evidence="2" id="KW-1185">Reference proteome</keyword>
<accession>A0A1R3K5Q1</accession>
<reference evidence="1 2" key="1">
    <citation type="submission" date="2013-09" db="EMBL/GenBank/DDBJ databases">
        <title>Corchorus capsularis genome sequencing.</title>
        <authorList>
            <person name="Alam M."/>
            <person name="Haque M.S."/>
            <person name="Islam M.S."/>
            <person name="Emdad E.M."/>
            <person name="Islam M.M."/>
            <person name="Ahmed B."/>
            <person name="Halim A."/>
            <person name="Hossen Q.M.M."/>
            <person name="Hossain M.Z."/>
            <person name="Ahmed R."/>
            <person name="Khan M.M."/>
            <person name="Islam R."/>
            <person name="Rashid M.M."/>
            <person name="Khan S.A."/>
            <person name="Rahman M.S."/>
            <person name="Alam M."/>
        </authorList>
    </citation>
    <scope>NUCLEOTIDE SEQUENCE [LARGE SCALE GENOMIC DNA]</scope>
    <source>
        <strain evidence="2">cv. CVL-1</strain>
        <tissue evidence="1">Whole seedling</tissue>
    </source>
</reference>
<dbReference type="OrthoDB" id="1681765at2759"/>
<comment type="caution">
    <text evidence="1">The sequence shown here is derived from an EMBL/GenBank/DDBJ whole genome shotgun (WGS) entry which is preliminary data.</text>
</comment>
<protein>
    <submittedName>
        <fullName evidence="1">Uncharacterized protein</fullName>
    </submittedName>
</protein>
<dbReference type="EMBL" id="AWWV01006259">
    <property type="protein sequence ID" value="OMP02308.1"/>
    <property type="molecule type" value="Genomic_DNA"/>
</dbReference>
<evidence type="ECO:0000313" key="1">
    <source>
        <dbReference type="EMBL" id="OMP02308.1"/>
    </source>
</evidence>
<name>A0A1R3K5Q1_COCAP</name>
<dbReference type="AlphaFoldDB" id="A0A1R3K5Q1"/>
<evidence type="ECO:0000313" key="2">
    <source>
        <dbReference type="Proteomes" id="UP000188268"/>
    </source>
</evidence>
<dbReference type="Proteomes" id="UP000188268">
    <property type="component" value="Unassembled WGS sequence"/>
</dbReference>
<proteinExistence type="predicted"/>
<sequence>MSRCVIALKDMGREANHMGRQAYHMGPQLESRHATSKHMGAGDMGAEANDLGAQANHMGAQGESGCSHARAKHATMRVFTLNLLHLFPDLATFLPVLPFSWTKMPLKSADRNCPRFCAAKEREEAAGLQTYKNLLRLASCMEALDDEEDEIGEFLMILAVEEYYYRFICKQPCRVSQLSGYAFLQEILHGHDRKYYLVDSGYTNMHGFLSSYCGDRYHLRDYRGRGWQPTGPEEIFSYRHSSLRNCIKRTHKIRDLMFEEFGRDDLIIDDDESLGASTS</sequence>
<gene>
    <name evidence="1" type="ORF">CCACVL1_02836</name>
</gene>
<organism evidence="1 2">
    <name type="scientific">Corchorus capsularis</name>
    <name type="common">Jute</name>
    <dbReference type="NCBI Taxonomy" id="210143"/>
    <lineage>
        <taxon>Eukaryota</taxon>
        <taxon>Viridiplantae</taxon>
        <taxon>Streptophyta</taxon>
        <taxon>Embryophyta</taxon>
        <taxon>Tracheophyta</taxon>
        <taxon>Spermatophyta</taxon>
        <taxon>Magnoliopsida</taxon>
        <taxon>eudicotyledons</taxon>
        <taxon>Gunneridae</taxon>
        <taxon>Pentapetalae</taxon>
        <taxon>rosids</taxon>
        <taxon>malvids</taxon>
        <taxon>Malvales</taxon>
        <taxon>Malvaceae</taxon>
        <taxon>Grewioideae</taxon>
        <taxon>Apeibeae</taxon>
        <taxon>Corchorus</taxon>
    </lineage>
</organism>
<dbReference type="Gramene" id="OMP02308">
    <property type="protein sequence ID" value="OMP02308"/>
    <property type="gene ID" value="CCACVL1_02836"/>
</dbReference>